<dbReference type="OrthoDB" id="8477405at2"/>
<organism evidence="2 3">
    <name type="scientific">Parazoarcus communis SWub3 = DSM 12120</name>
    <dbReference type="NCBI Taxonomy" id="1121029"/>
    <lineage>
        <taxon>Bacteria</taxon>
        <taxon>Pseudomonadati</taxon>
        <taxon>Pseudomonadota</taxon>
        <taxon>Betaproteobacteria</taxon>
        <taxon>Rhodocyclales</taxon>
        <taxon>Zoogloeaceae</taxon>
        <taxon>Parazoarcus</taxon>
    </lineage>
</organism>
<dbReference type="InterPro" id="IPR027417">
    <property type="entry name" value="P-loop_NTPase"/>
</dbReference>
<reference evidence="2 3" key="1">
    <citation type="submission" date="2018-06" db="EMBL/GenBank/DDBJ databases">
        <title>Azoarcus communis strain SWub3 genome.</title>
        <authorList>
            <person name="Zorraquino Salvo V."/>
            <person name="Toubiana D."/>
            <person name="Blumwald E."/>
        </authorList>
    </citation>
    <scope>NUCLEOTIDE SEQUENCE [LARGE SCALE GENOMIC DNA]</scope>
    <source>
        <strain evidence="2 3">SWub3</strain>
    </source>
</reference>
<dbReference type="Gene3D" id="3.40.50.300">
    <property type="entry name" value="P-loop containing nucleotide triphosphate hydrolases"/>
    <property type="match status" value="1"/>
</dbReference>
<keyword evidence="2" id="KW-0347">Helicase</keyword>
<sequence length="301" mass="32413">MKTWPRLNLNAILAAPRPELEFVLPNLLKGSVGLLAGPGGVGKTNFLLQLGIELALGQPLLGGHFPAQPPRKVSLMLAEEHAAVMACRLHDHVAALGDVAGQAAEPDAFSVEQLMERLVIVPAGGLDTNICNSDDTTLFDELVSLTAGSDLIVLDPIRRFHDGDENSSADMTRLVQKLEVLAARARATVLCAHHMNKSAATAEFGEVQQAARGSSALTDGVRWQANLLPLSVEAAKRHGIAYDDRAGYVRLLLSKSNYGPPLPELLLRRTPDGSFEPDKPDRLTTRTGRKRSSISREAPYV</sequence>
<keyword evidence="2" id="KW-0378">Hydrolase</keyword>
<dbReference type="EMBL" id="QKOE01000001">
    <property type="protein sequence ID" value="PZA18430.1"/>
    <property type="molecule type" value="Genomic_DNA"/>
</dbReference>
<dbReference type="RefSeq" id="WP_110522730.1">
    <property type="nucleotide sequence ID" value="NZ_QKOE01000001.1"/>
</dbReference>
<comment type="caution">
    <text evidence="2">The sequence shown here is derived from an EMBL/GenBank/DDBJ whole genome shotgun (WGS) entry which is preliminary data.</text>
</comment>
<dbReference type="GO" id="GO:0004386">
    <property type="term" value="F:helicase activity"/>
    <property type="evidence" value="ECO:0007669"/>
    <property type="project" value="UniProtKB-KW"/>
</dbReference>
<evidence type="ECO:0000313" key="3">
    <source>
        <dbReference type="Proteomes" id="UP000248259"/>
    </source>
</evidence>
<evidence type="ECO:0000256" key="1">
    <source>
        <dbReference type="SAM" id="MobiDB-lite"/>
    </source>
</evidence>
<evidence type="ECO:0000313" key="2">
    <source>
        <dbReference type="EMBL" id="PZA18430.1"/>
    </source>
</evidence>
<dbReference type="SUPFAM" id="SSF52540">
    <property type="entry name" value="P-loop containing nucleoside triphosphate hydrolases"/>
    <property type="match status" value="1"/>
</dbReference>
<feature type="compositionally biased region" description="Basic and acidic residues" evidence="1">
    <location>
        <begin position="266"/>
        <end position="284"/>
    </location>
</feature>
<keyword evidence="3" id="KW-1185">Reference proteome</keyword>
<keyword evidence="2" id="KW-0067">ATP-binding</keyword>
<keyword evidence="2" id="KW-0547">Nucleotide-binding</keyword>
<gene>
    <name evidence="2" type="ORF">DNK49_02560</name>
</gene>
<dbReference type="Pfam" id="PF13481">
    <property type="entry name" value="AAA_25"/>
    <property type="match status" value="1"/>
</dbReference>
<dbReference type="AlphaFoldDB" id="A0A323V310"/>
<accession>A0A323V310</accession>
<proteinExistence type="predicted"/>
<dbReference type="Proteomes" id="UP000248259">
    <property type="component" value="Unassembled WGS sequence"/>
</dbReference>
<name>A0A323V310_9RHOO</name>
<feature type="region of interest" description="Disordered" evidence="1">
    <location>
        <begin position="263"/>
        <end position="301"/>
    </location>
</feature>
<protein>
    <submittedName>
        <fullName evidence="2">DNA helicase</fullName>
    </submittedName>
</protein>